<keyword evidence="3" id="KW-1003">Cell membrane</keyword>
<dbReference type="InterPro" id="IPR000390">
    <property type="entry name" value="Small_drug/metabolite_transptr"/>
</dbReference>
<comment type="caution">
    <text evidence="12">The sequence shown here is derived from an EMBL/GenBank/DDBJ whole genome shotgun (WGS) entry which is preliminary data.</text>
</comment>
<dbReference type="Pfam" id="PF00893">
    <property type="entry name" value="Multi_Drug_Res"/>
    <property type="match status" value="1"/>
</dbReference>
<evidence type="ECO:0000256" key="8">
    <source>
        <dbReference type="ARBA" id="ARBA00039168"/>
    </source>
</evidence>
<accession>A0ABM8RCH5</accession>
<evidence type="ECO:0000256" key="4">
    <source>
        <dbReference type="ARBA" id="ARBA00022692"/>
    </source>
</evidence>
<evidence type="ECO:0000256" key="11">
    <source>
        <dbReference type="SAM" id="Phobius"/>
    </source>
</evidence>
<dbReference type="EMBL" id="CAJNBJ010000010">
    <property type="protein sequence ID" value="CAE6745499.1"/>
    <property type="molecule type" value="Genomic_DNA"/>
</dbReference>
<evidence type="ECO:0000256" key="6">
    <source>
        <dbReference type="ARBA" id="ARBA00023136"/>
    </source>
</evidence>
<dbReference type="InterPro" id="IPR045324">
    <property type="entry name" value="Small_multidrug_res"/>
</dbReference>
<feature type="transmembrane region" description="Helical" evidence="11">
    <location>
        <begin position="60"/>
        <end position="78"/>
    </location>
</feature>
<keyword evidence="4 9" id="KW-0812">Transmembrane</keyword>
<evidence type="ECO:0000313" key="13">
    <source>
        <dbReference type="Proteomes" id="UP000675880"/>
    </source>
</evidence>
<dbReference type="Gene3D" id="1.10.3730.20">
    <property type="match status" value="1"/>
</dbReference>
<dbReference type="PANTHER" id="PTHR30561">
    <property type="entry name" value="SMR FAMILY PROTON-DEPENDENT DRUG EFFLUX TRANSPORTER SUGE"/>
    <property type="match status" value="1"/>
</dbReference>
<feature type="transmembrane region" description="Helical" evidence="11">
    <location>
        <begin position="90"/>
        <end position="109"/>
    </location>
</feature>
<evidence type="ECO:0000256" key="1">
    <source>
        <dbReference type="ARBA" id="ARBA00004651"/>
    </source>
</evidence>
<keyword evidence="13" id="KW-1185">Reference proteome</keyword>
<evidence type="ECO:0000256" key="10">
    <source>
        <dbReference type="SAM" id="MobiDB-lite"/>
    </source>
</evidence>
<comment type="similarity">
    <text evidence="7">Belongs to the drug/metabolite transporter (DMT) superfamily. Small multidrug resistance (SMR) (TC 2.A.7.1) family. Gdx/SugE subfamily.</text>
</comment>
<sequence>MMLYDAQTESVSGSAESHSPIPPQEGYESNPMAWTFLVVAGLLEICWAIGLKYTEGFSRFWPTAVTLVAMAASFGCLAQALKSIPVGTGYAVWTGIGAAGTAVLGMVIFAETVSLIKVASLLCIILGIIGLKSSA</sequence>
<protein>
    <recommendedName>
        <fullName evidence="8">Guanidinium exporter</fullName>
    </recommendedName>
</protein>
<evidence type="ECO:0000256" key="9">
    <source>
        <dbReference type="RuleBase" id="RU003942"/>
    </source>
</evidence>
<gene>
    <name evidence="12" type="ORF">NSPZN2_180018</name>
</gene>
<dbReference type="InterPro" id="IPR037185">
    <property type="entry name" value="EmrE-like"/>
</dbReference>
<dbReference type="SUPFAM" id="SSF103481">
    <property type="entry name" value="Multidrug resistance efflux transporter EmrE"/>
    <property type="match status" value="1"/>
</dbReference>
<evidence type="ECO:0000313" key="12">
    <source>
        <dbReference type="EMBL" id="CAE6745499.1"/>
    </source>
</evidence>
<keyword evidence="5 11" id="KW-1133">Transmembrane helix</keyword>
<name>A0ABM8RCH5_9BACT</name>
<keyword evidence="2" id="KW-0813">Transport</keyword>
<dbReference type="Proteomes" id="UP000675880">
    <property type="component" value="Unassembled WGS sequence"/>
</dbReference>
<dbReference type="PANTHER" id="PTHR30561:SF0">
    <property type="entry name" value="GUANIDINIUM EXPORTER"/>
    <property type="match status" value="1"/>
</dbReference>
<proteinExistence type="inferred from homology"/>
<comment type="subcellular location">
    <subcellularLocation>
        <location evidence="1 9">Cell membrane</location>
        <topology evidence="1 9">Multi-pass membrane protein</topology>
    </subcellularLocation>
</comment>
<feature type="transmembrane region" description="Helical" evidence="11">
    <location>
        <begin position="115"/>
        <end position="131"/>
    </location>
</feature>
<dbReference type="NCBIfam" id="NF008512">
    <property type="entry name" value="PRK11431.1"/>
    <property type="match status" value="1"/>
</dbReference>
<evidence type="ECO:0000256" key="2">
    <source>
        <dbReference type="ARBA" id="ARBA00022448"/>
    </source>
</evidence>
<keyword evidence="6 11" id="KW-0472">Membrane</keyword>
<evidence type="ECO:0000256" key="5">
    <source>
        <dbReference type="ARBA" id="ARBA00022989"/>
    </source>
</evidence>
<organism evidence="12 13">
    <name type="scientific">Nitrospira defluvii</name>
    <dbReference type="NCBI Taxonomy" id="330214"/>
    <lineage>
        <taxon>Bacteria</taxon>
        <taxon>Pseudomonadati</taxon>
        <taxon>Nitrospirota</taxon>
        <taxon>Nitrospiria</taxon>
        <taxon>Nitrospirales</taxon>
        <taxon>Nitrospiraceae</taxon>
        <taxon>Nitrospira</taxon>
    </lineage>
</organism>
<feature type="transmembrane region" description="Helical" evidence="11">
    <location>
        <begin position="33"/>
        <end position="54"/>
    </location>
</feature>
<feature type="compositionally biased region" description="Polar residues" evidence="10">
    <location>
        <begin position="7"/>
        <end position="17"/>
    </location>
</feature>
<feature type="region of interest" description="Disordered" evidence="10">
    <location>
        <begin position="1"/>
        <end position="26"/>
    </location>
</feature>
<evidence type="ECO:0000256" key="7">
    <source>
        <dbReference type="ARBA" id="ARBA00038151"/>
    </source>
</evidence>
<evidence type="ECO:0000256" key="3">
    <source>
        <dbReference type="ARBA" id="ARBA00022475"/>
    </source>
</evidence>
<reference evidence="12 13" key="1">
    <citation type="submission" date="2021-02" db="EMBL/GenBank/DDBJ databases">
        <authorList>
            <person name="Han P."/>
        </authorList>
    </citation>
    <scope>NUCLEOTIDE SEQUENCE [LARGE SCALE GENOMIC DNA]</scope>
    <source>
        <strain evidence="12">Candidatus Nitrospira sp. ZN2</strain>
    </source>
</reference>